<keyword evidence="2" id="KW-1185">Reference proteome</keyword>
<name>A0ABU0RS14_9ACTN</name>
<comment type="caution">
    <text evidence="1">The sequence shown here is derived from an EMBL/GenBank/DDBJ whole genome shotgun (WGS) entry which is preliminary data.</text>
</comment>
<gene>
    <name evidence="1" type="ORF">QFZ49_004711</name>
</gene>
<organism evidence="1 2">
    <name type="scientific">Streptomyces turgidiscabies</name>
    <dbReference type="NCBI Taxonomy" id="85558"/>
    <lineage>
        <taxon>Bacteria</taxon>
        <taxon>Bacillati</taxon>
        <taxon>Actinomycetota</taxon>
        <taxon>Actinomycetes</taxon>
        <taxon>Kitasatosporales</taxon>
        <taxon>Streptomycetaceae</taxon>
        <taxon>Streptomyces</taxon>
    </lineage>
</organism>
<protein>
    <submittedName>
        <fullName evidence="1">Uncharacterized protein</fullName>
    </submittedName>
</protein>
<dbReference type="RefSeq" id="WP_307628319.1">
    <property type="nucleotide sequence ID" value="NZ_JAUSZS010000004.1"/>
</dbReference>
<reference evidence="1 2" key="1">
    <citation type="submission" date="2023-07" db="EMBL/GenBank/DDBJ databases">
        <title>Comparative genomics of wheat-associated soil bacteria to identify genetic determinants of phenazine resistance.</title>
        <authorList>
            <person name="Mouncey N."/>
        </authorList>
    </citation>
    <scope>NUCLEOTIDE SEQUENCE [LARGE SCALE GENOMIC DNA]</scope>
    <source>
        <strain evidence="1 2">W2I16</strain>
    </source>
</reference>
<sequence length="63" mass="6947">MTRATSYLLEMPSIPPTPTPCCVVCASLDRQRAQARAAGDYSRVSDCNVRMRAHTCRQAPTPH</sequence>
<accession>A0ABU0RS14</accession>
<evidence type="ECO:0000313" key="2">
    <source>
        <dbReference type="Proteomes" id="UP001223072"/>
    </source>
</evidence>
<dbReference type="Proteomes" id="UP001223072">
    <property type="component" value="Unassembled WGS sequence"/>
</dbReference>
<proteinExistence type="predicted"/>
<evidence type="ECO:0000313" key="1">
    <source>
        <dbReference type="EMBL" id="MDQ0934771.1"/>
    </source>
</evidence>
<dbReference type="EMBL" id="JAUSZS010000004">
    <property type="protein sequence ID" value="MDQ0934771.1"/>
    <property type="molecule type" value="Genomic_DNA"/>
</dbReference>